<dbReference type="GO" id="GO:0000993">
    <property type="term" value="F:RNA polymerase II complex binding"/>
    <property type="evidence" value="ECO:0007669"/>
    <property type="project" value="TreeGrafter"/>
</dbReference>
<feature type="compositionally biased region" description="Low complexity" evidence="1">
    <location>
        <begin position="466"/>
        <end position="478"/>
    </location>
</feature>
<feature type="compositionally biased region" description="Low complexity" evidence="1">
    <location>
        <begin position="684"/>
        <end position="706"/>
    </location>
</feature>
<dbReference type="GO" id="GO:0005694">
    <property type="term" value="C:chromosome"/>
    <property type="evidence" value="ECO:0007669"/>
    <property type="project" value="TreeGrafter"/>
</dbReference>
<feature type="compositionally biased region" description="Low complexity" evidence="1">
    <location>
        <begin position="658"/>
        <end position="669"/>
    </location>
</feature>
<dbReference type="EMBL" id="SIDB01000004">
    <property type="protein sequence ID" value="KAI3433941.1"/>
    <property type="molecule type" value="Genomic_DNA"/>
</dbReference>
<feature type="compositionally biased region" description="Basic and acidic residues" evidence="1">
    <location>
        <begin position="805"/>
        <end position="821"/>
    </location>
</feature>
<feature type="compositionally biased region" description="Gly residues" evidence="1">
    <location>
        <begin position="297"/>
        <end position="308"/>
    </location>
</feature>
<dbReference type="Pfam" id="PF20867">
    <property type="entry name" value="UVSSA_N"/>
    <property type="match status" value="1"/>
</dbReference>
<feature type="compositionally biased region" description="Low complexity" evidence="1">
    <location>
        <begin position="744"/>
        <end position="761"/>
    </location>
</feature>
<proteinExistence type="predicted"/>
<dbReference type="Proteomes" id="UP001055712">
    <property type="component" value="Unassembled WGS sequence"/>
</dbReference>
<dbReference type="PANTHER" id="PTHR28670">
    <property type="entry name" value="UV-STIMULATED SCAFFOLD PROTEIN A"/>
    <property type="match status" value="1"/>
</dbReference>
<feature type="compositionally biased region" description="Low complexity" evidence="1">
    <location>
        <begin position="526"/>
        <end position="537"/>
    </location>
</feature>
<dbReference type="OrthoDB" id="514381at2759"/>
<feature type="region of interest" description="Disordered" evidence="1">
    <location>
        <begin position="289"/>
        <end position="310"/>
    </location>
</feature>
<protein>
    <submittedName>
        <fullName evidence="2">Uncharacterized protein</fullName>
    </submittedName>
</protein>
<gene>
    <name evidence="2" type="ORF">D9Q98_003743</name>
</gene>
<accession>A0A9D4TTA5</accession>
<evidence type="ECO:0000313" key="2">
    <source>
        <dbReference type="EMBL" id="KAI3433941.1"/>
    </source>
</evidence>
<feature type="region of interest" description="Disordered" evidence="1">
    <location>
        <begin position="517"/>
        <end position="556"/>
    </location>
</feature>
<dbReference type="InterPro" id="IPR018610">
    <property type="entry name" value="UVSSA"/>
</dbReference>
<dbReference type="InterPro" id="IPR049408">
    <property type="entry name" value="UVSSA_N_a-solenoid_rpt"/>
</dbReference>
<dbReference type="AlphaFoldDB" id="A0A9D4TTA5"/>
<feature type="region of interest" description="Disordered" evidence="1">
    <location>
        <begin position="802"/>
        <end position="821"/>
    </location>
</feature>
<feature type="compositionally biased region" description="Basic and acidic residues" evidence="1">
    <location>
        <begin position="714"/>
        <end position="730"/>
    </location>
</feature>
<evidence type="ECO:0000256" key="1">
    <source>
        <dbReference type="SAM" id="MobiDB-lite"/>
    </source>
</evidence>
<feature type="compositionally biased region" description="Low complexity" evidence="1">
    <location>
        <begin position="417"/>
        <end position="436"/>
    </location>
</feature>
<keyword evidence="3" id="KW-1185">Reference proteome</keyword>
<evidence type="ECO:0000313" key="3">
    <source>
        <dbReference type="Proteomes" id="UP001055712"/>
    </source>
</evidence>
<reference evidence="2" key="1">
    <citation type="journal article" date="2019" name="Plant J.">
        <title>Chlorella vulgaris genome assembly and annotation reveals the molecular basis for metabolic acclimation to high light conditions.</title>
        <authorList>
            <person name="Cecchin M."/>
            <person name="Marcolungo L."/>
            <person name="Rossato M."/>
            <person name="Girolomoni L."/>
            <person name="Cosentino E."/>
            <person name="Cuine S."/>
            <person name="Li-Beisson Y."/>
            <person name="Delledonne M."/>
            <person name="Ballottari M."/>
        </authorList>
    </citation>
    <scope>NUCLEOTIDE SEQUENCE</scope>
    <source>
        <strain evidence="2">211/11P</strain>
    </source>
</reference>
<dbReference type="SUPFAM" id="SSF48464">
    <property type="entry name" value="ENTH/VHS domain"/>
    <property type="match status" value="1"/>
</dbReference>
<feature type="region of interest" description="Disordered" evidence="1">
    <location>
        <begin position="393"/>
        <end position="478"/>
    </location>
</feature>
<name>A0A9D4TTA5_CHLVU</name>
<reference evidence="2" key="2">
    <citation type="submission" date="2020-11" db="EMBL/GenBank/DDBJ databases">
        <authorList>
            <person name="Cecchin M."/>
            <person name="Marcolungo L."/>
            <person name="Rossato M."/>
            <person name="Girolomoni L."/>
            <person name="Cosentino E."/>
            <person name="Cuine S."/>
            <person name="Li-Beisson Y."/>
            <person name="Delledonne M."/>
            <person name="Ballottari M."/>
        </authorList>
    </citation>
    <scope>NUCLEOTIDE SEQUENCE</scope>
    <source>
        <strain evidence="2">211/11P</strain>
        <tissue evidence="2">Whole cell</tissue>
    </source>
</reference>
<dbReference type="GO" id="GO:0009411">
    <property type="term" value="P:response to UV"/>
    <property type="evidence" value="ECO:0007669"/>
    <property type="project" value="InterPro"/>
</dbReference>
<dbReference type="PANTHER" id="PTHR28670:SF1">
    <property type="entry name" value="UV-STIMULATED SCAFFOLD PROTEIN A"/>
    <property type="match status" value="1"/>
</dbReference>
<comment type="caution">
    <text evidence="2">The sequence shown here is derived from an EMBL/GenBank/DDBJ whole genome shotgun (WGS) entry which is preliminary data.</text>
</comment>
<dbReference type="InterPro" id="IPR008942">
    <property type="entry name" value="ENTH_VHS"/>
</dbReference>
<feature type="region of interest" description="Disordered" evidence="1">
    <location>
        <begin position="622"/>
        <end position="669"/>
    </location>
</feature>
<feature type="compositionally biased region" description="Basic residues" evidence="1">
    <location>
        <begin position="767"/>
        <end position="781"/>
    </location>
</feature>
<sequence length="821" mass="87418">MEALEGQARLPALVARLCDKRSASLDSSTLGQIKALCKQDDVNVLAAFDSLWDQLRERHAQTRLLALLACEQLFQRSRVFREALVARLPQFLEAVLGLRAEQPLPPPPHVAESLREKALELLERWQEQYGAKYKQLLLAARYLQTRHLSLPGGAGGSEAAAAEAAAAAEREDAQRRELQGRLAALLGGGGAGAAFNGSNEWDEGLSASRELLVEMQECFSILDEHRRQQQQQQQQAARQAAAAERAAAADGLQWEDVAVGGDDAAVPAAGAADAVSTAVEQQEGLAAYGAASSSAAGPGGEPANGGGEPEADLEAVQETLTGLYRQLTNRALPQVQDWLSLLSRAETETAGQELLRQRRLREATQLRGQLAAAKQRCDASALDLEALLQQRRRREAAATQAGQHASRQPEGQEASGQQQRVQPPPAAAAEALVQQLFGGSGSDSEGHAEADNEAQEESASRRSGGRFRQQGGAASSAAAAAATAAAAAARRRPRPRVSEAAEADFESPYLRIVDPAAPRAQPPLAPGQQQQQQQQQQVLAKERRQRAAQEGGSLPEALRQKLVAQAPVLPSGTHTLYWDSKSAPSYVSGHGLEVGNHWGPVDVHRELPQERVDEMFMIAMPSRPTQQQQQATQQKQQIQQQQGSQQQQKQRHESGNKRPSSAAAAAARGLPAASPAGILQALSGAAGSSQPRSQAQPQPLASSEAATAEQPGESDQRAAKRARRAQERAYNESVIAGAANPNEQLARQLQEAEQQAAAAAADGGGRGRGRGQGRQGRGKKMGVKDRLAQKLLRGAVVAAAGAESARAEGEARRDKFGVHQW</sequence>
<feature type="region of interest" description="Disordered" evidence="1">
    <location>
        <begin position="684"/>
        <end position="784"/>
    </location>
</feature>
<organism evidence="2 3">
    <name type="scientific">Chlorella vulgaris</name>
    <name type="common">Green alga</name>
    <dbReference type="NCBI Taxonomy" id="3077"/>
    <lineage>
        <taxon>Eukaryota</taxon>
        <taxon>Viridiplantae</taxon>
        <taxon>Chlorophyta</taxon>
        <taxon>core chlorophytes</taxon>
        <taxon>Trebouxiophyceae</taxon>
        <taxon>Chlorellales</taxon>
        <taxon>Chlorellaceae</taxon>
        <taxon>Chlorella clade</taxon>
        <taxon>Chlorella</taxon>
    </lineage>
</organism>
<dbReference type="GO" id="GO:0006283">
    <property type="term" value="P:transcription-coupled nucleotide-excision repair"/>
    <property type="evidence" value="ECO:0007669"/>
    <property type="project" value="TreeGrafter"/>
</dbReference>
<feature type="compositionally biased region" description="Low complexity" evidence="1">
    <location>
        <begin position="626"/>
        <end position="648"/>
    </location>
</feature>